<dbReference type="Proteomes" id="UP000184476">
    <property type="component" value="Unassembled WGS sequence"/>
</dbReference>
<protein>
    <submittedName>
        <fullName evidence="1">Sporulation protein YqfC</fullName>
    </submittedName>
</protein>
<reference evidence="1 2" key="1">
    <citation type="submission" date="2016-11" db="EMBL/GenBank/DDBJ databases">
        <authorList>
            <person name="Jaros S."/>
            <person name="Januszkiewicz K."/>
            <person name="Wedrychowicz H."/>
        </authorList>
    </citation>
    <scope>NUCLEOTIDE SEQUENCE [LARGE SCALE GENOMIC DNA]</scope>
    <source>
        <strain evidence="1 2">DSM 44666</strain>
    </source>
</reference>
<organism evidence="1 2">
    <name type="scientific">Seinonella peptonophila</name>
    <dbReference type="NCBI Taxonomy" id="112248"/>
    <lineage>
        <taxon>Bacteria</taxon>
        <taxon>Bacillati</taxon>
        <taxon>Bacillota</taxon>
        <taxon>Bacilli</taxon>
        <taxon>Bacillales</taxon>
        <taxon>Thermoactinomycetaceae</taxon>
        <taxon>Seinonella</taxon>
    </lineage>
</organism>
<gene>
    <name evidence="1" type="ORF">SAMN05444392_102213</name>
</gene>
<name>A0A1M4V7I6_9BACL</name>
<accession>A0A1M4V7I6</accession>
<dbReference type="Pfam" id="PF07873">
    <property type="entry name" value="YabP"/>
    <property type="match status" value="1"/>
</dbReference>
<dbReference type="InterPro" id="IPR038705">
    <property type="entry name" value="YabP_sf"/>
</dbReference>
<dbReference type="OrthoDB" id="2989236at2"/>
<proteinExistence type="predicted"/>
<evidence type="ECO:0000313" key="1">
    <source>
        <dbReference type="EMBL" id="SHE64914.1"/>
    </source>
</evidence>
<dbReference type="RefSeq" id="WP_073153504.1">
    <property type="nucleotide sequence ID" value="NZ_FQVL01000002.1"/>
</dbReference>
<evidence type="ECO:0000313" key="2">
    <source>
        <dbReference type="Proteomes" id="UP000184476"/>
    </source>
</evidence>
<dbReference type="AlphaFoldDB" id="A0A1M4V7I6"/>
<dbReference type="Gene3D" id="2.60.40.2000">
    <property type="match status" value="1"/>
</dbReference>
<sequence>MGWKRKVHQMAEGLFDIPTEITSEDVRLEWVGKSLLQIENHQGMDWFQPDEVRLHSKTGKLKINGSNLKIESMNRYEIRISGQIESIQYQS</sequence>
<dbReference type="STRING" id="112248.SAMN05444392_102213"/>
<dbReference type="EMBL" id="FQVL01000002">
    <property type="protein sequence ID" value="SHE64914.1"/>
    <property type="molecule type" value="Genomic_DNA"/>
</dbReference>
<dbReference type="InterPro" id="IPR022476">
    <property type="entry name" value="Spore_YabP/YqfC"/>
</dbReference>
<keyword evidence="2" id="KW-1185">Reference proteome</keyword>